<dbReference type="SUPFAM" id="SSF53850">
    <property type="entry name" value="Periplasmic binding protein-like II"/>
    <property type="match status" value="1"/>
</dbReference>
<protein>
    <submittedName>
        <fullName evidence="2">ABC transporter substrate-binding protein</fullName>
    </submittedName>
</protein>
<dbReference type="Pfam" id="PF12010">
    <property type="entry name" value="DUF3502"/>
    <property type="match status" value="1"/>
</dbReference>
<dbReference type="AlphaFoldDB" id="A0A2V5JTY9"/>
<accession>A0A2V5JTY9</accession>
<dbReference type="OrthoDB" id="7936627at2"/>
<keyword evidence="3" id="KW-1185">Reference proteome</keyword>
<dbReference type="PANTHER" id="PTHR43649:SF17">
    <property type="entry name" value="ABC TRANSPORTER SOLUTE BINDING PROTEIN-SUGAR TRANSPORT"/>
    <property type="match status" value="1"/>
</dbReference>
<sequence>MSVGLSGLLAACGGGAAKPSADPASVSGNGASKLSPVELVWYYPQWSTQPDTASVEEAINKITKEKINATIKLRPTDGASYEQKLNTMVASNETFDIAWTSFWSFNYAQNARKGAFVQLDAMLDGTAPNLKKTLPPVVWEALKVDGKTYGILNYQTITNKEGFLVQKKYIEKYGLDVSSVKKLEDMEPFFLKIKQAEPDVIPFSMTRGGKFEGMKTTYNNLELISNYVGIYRNDKDLKVVDIVATPEYKSYLELMHSWYQKGIINKDAPTLKSDKENLKAGKVVSYFHNVLKPGREDEERTAFGNNDVVAIPITQPFVGTNTIIQSIQAISKTSKHPDRALQFLELLNSDKDLLNTVAFGIEGKHYTKIDERTIKPIPNGGYDPNQTWVFGNGFNAYLREGQKPEIVQQTLKENETAVASPILGFTFDPQPVLTEIANIQAVSDQYGPPLNTGAVDPKEKLNEYIEKRKKANVDKIIAEMQRQLDEWKAANKK</sequence>
<gene>
    <name evidence="2" type="ORF">DLM86_31045</name>
</gene>
<comment type="caution">
    <text evidence="2">The sequence shown here is derived from an EMBL/GenBank/DDBJ whole genome shotgun (WGS) entry which is preliminary data.</text>
</comment>
<name>A0A2V5JTY9_9BACL</name>
<dbReference type="Gene3D" id="3.40.190.10">
    <property type="entry name" value="Periplasmic binding protein-like II"/>
    <property type="match status" value="1"/>
</dbReference>
<evidence type="ECO:0000313" key="3">
    <source>
        <dbReference type="Proteomes" id="UP000247476"/>
    </source>
</evidence>
<proteinExistence type="predicted"/>
<dbReference type="Proteomes" id="UP000247476">
    <property type="component" value="Unassembled WGS sequence"/>
</dbReference>
<feature type="domain" description="DUF3502" evidence="1">
    <location>
        <begin position="421"/>
        <end position="489"/>
    </location>
</feature>
<dbReference type="InterPro" id="IPR022627">
    <property type="entry name" value="DUF3502"/>
</dbReference>
<dbReference type="EMBL" id="QJVJ01000024">
    <property type="protein sequence ID" value="PYI50045.1"/>
    <property type="molecule type" value="Genomic_DNA"/>
</dbReference>
<organism evidence="2 3">
    <name type="scientific">Paenibacillus flagellatus</name>
    <dbReference type="NCBI Taxonomy" id="2211139"/>
    <lineage>
        <taxon>Bacteria</taxon>
        <taxon>Bacillati</taxon>
        <taxon>Bacillota</taxon>
        <taxon>Bacilli</taxon>
        <taxon>Bacillales</taxon>
        <taxon>Paenibacillaceae</taxon>
        <taxon>Paenibacillus</taxon>
    </lineage>
</organism>
<dbReference type="PANTHER" id="PTHR43649">
    <property type="entry name" value="ARABINOSE-BINDING PROTEIN-RELATED"/>
    <property type="match status" value="1"/>
</dbReference>
<evidence type="ECO:0000259" key="1">
    <source>
        <dbReference type="Pfam" id="PF12010"/>
    </source>
</evidence>
<dbReference type="Pfam" id="PF01547">
    <property type="entry name" value="SBP_bac_1"/>
    <property type="match status" value="1"/>
</dbReference>
<dbReference type="InterPro" id="IPR050490">
    <property type="entry name" value="Bact_solute-bd_prot1"/>
</dbReference>
<evidence type="ECO:0000313" key="2">
    <source>
        <dbReference type="EMBL" id="PYI50045.1"/>
    </source>
</evidence>
<reference evidence="2 3" key="1">
    <citation type="submission" date="2018-05" db="EMBL/GenBank/DDBJ databases">
        <title>Paenibacillus flagellatus sp. nov., isolated from selenium mineral soil.</title>
        <authorList>
            <person name="Dai X."/>
        </authorList>
    </citation>
    <scope>NUCLEOTIDE SEQUENCE [LARGE SCALE GENOMIC DNA]</scope>
    <source>
        <strain evidence="2 3">DXL2</strain>
    </source>
</reference>
<dbReference type="InterPro" id="IPR006059">
    <property type="entry name" value="SBP"/>
</dbReference>